<gene>
    <name evidence="8 9" type="primary">LOC109475028</name>
</gene>
<dbReference type="InterPro" id="IPR013785">
    <property type="entry name" value="Aldolase_TIM"/>
</dbReference>
<evidence type="ECO:0000256" key="5">
    <source>
        <dbReference type="ARBA" id="ARBA00023295"/>
    </source>
</evidence>
<proteinExistence type="inferred from homology"/>
<dbReference type="GO" id="GO:0030214">
    <property type="term" value="P:hyaluronan catabolic process"/>
    <property type="evidence" value="ECO:0007669"/>
    <property type="project" value="TreeGrafter"/>
</dbReference>
<evidence type="ECO:0000256" key="3">
    <source>
        <dbReference type="ARBA" id="ARBA00022801"/>
    </source>
</evidence>
<evidence type="ECO:0000313" key="9">
    <source>
        <dbReference type="RefSeq" id="XP_019631124.1"/>
    </source>
</evidence>
<keyword evidence="5 6" id="KW-0326">Glycosidase</keyword>
<comment type="catalytic activity">
    <reaction evidence="1 6">
        <text>Random hydrolysis of (1-&gt;4)-linkages between N-acetyl-beta-D-glucosamine and D-glucuronate residues in hyaluronate.</text>
        <dbReference type="EC" id="3.2.1.35"/>
    </reaction>
</comment>
<evidence type="ECO:0000256" key="4">
    <source>
        <dbReference type="ARBA" id="ARBA00023157"/>
    </source>
</evidence>
<dbReference type="Gene3D" id="3.20.20.70">
    <property type="entry name" value="Aldolase class I"/>
    <property type="match status" value="1"/>
</dbReference>
<dbReference type="GO" id="GO:0004415">
    <property type="term" value="F:hyalurononglucosaminidase activity"/>
    <property type="evidence" value="ECO:0007669"/>
    <property type="project" value="UniProtKB-UniRule"/>
</dbReference>
<dbReference type="GO" id="GO:0005975">
    <property type="term" value="P:carbohydrate metabolic process"/>
    <property type="evidence" value="ECO:0007669"/>
    <property type="project" value="InterPro"/>
</dbReference>
<dbReference type="Pfam" id="PF01630">
    <property type="entry name" value="Glyco_hydro_56"/>
    <property type="match status" value="1"/>
</dbReference>
<comment type="similarity">
    <text evidence="2 6">Belongs to the glycosyl hydrolase 56 family.</text>
</comment>
<dbReference type="FunFam" id="3.20.20.70:FF:000065">
    <property type="entry name" value="Hyaluronidase"/>
    <property type="match status" value="1"/>
</dbReference>
<evidence type="ECO:0000313" key="8">
    <source>
        <dbReference type="RefSeq" id="XP_019631123.1"/>
    </source>
</evidence>
<evidence type="ECO:0000256" key="2">
    <source>
        <dbReference type="ARBA" id="ARBA00008871"/>
    </source>
</evidence>
<dbReference type="RefSeq" id="XP_019631123.1">
    <property type="nucleotide sequence ID" value="XM_019775564.1"/>
</dbReference>
<name>A0A6P4Z3H4_BRABE</name>
<dbReference type="SUPFAM" id="SSF51445">
    <property type="entry name" value="(Trans)glycosidases"/>
    <property type="match status" value="1"/>
</dbReference>
<evidence type="ECO:0000313" key="7">
    <source>
        <dbReference type="Proteomes" id="UP000515135"/>
    </source>
</evidence>
<dbReference type="RefSeq" id="XP_019631124.1">
    <property type="nucleotide sequence ID" value="XM_019775565.1"/>
</dbReference>
<dbReference type="AlphaFoldDB" id="A0A6P4Z3H4"/>
<reference evidence="8 9" key="1">
    <citation type="submission" date="2025-04" db="UniProtKB">
        <authorList>
            <consortium name="RefSeq"/>
        </authorList>
    </citation>
    <scope>IDENTIFICATION</scope>
    <source>
        <tissue evidence="8 9">Gonad</tissue>
    </source>
</reference>
<dbReference type="InterPro" id="IPR017853">
    <property type="entry name" value="GH"/>
</dbReference>
<dbReference type="PANTHER" id="PTHR11769:SF38">
    <property type="entry name" value="HYALURONIDASE-1-LIKE"/>
    <property type="match status" value="1"/>
</dbReference>
<dbReference type="KEGG" id="bbel:109475028"/>
<dbReference type="InterPro" id="IPR018155">
    <property type="entry name" value="Hyaluronidase"/>
</dbReference>
<dbReference type="Proteomes" id="UP000515135">
    <property type="component" value="Unplaced"/>
</dbReference>
<evidence type="ECO:0000256" key="6">
    <source>
        <dbReference type="RuleBase" id="RU610713"/>
    </source>
</evidence>
<keyword evidence="4" id="KW-1015">Disulfide bond</keyword>
<dbReference type="GeneID" id="109475028"/>
<keyword evidence="7" id="KW-1185">Reference proteome</keyword>
<sequence length="502" mass="57093">MKSKFRRLSDRWPDQYLRTYCSRCYCWILLLLLDDVYHMSPSSKTTSLVLLLLGLVYVTHGGPALPDRPFNIVWNVPSRKCAEKFGVEFDLDEYDIVSNPGQEWNGTYVTIFYEKNLGLYPKIHEPTGQDINGGIPQEADIEAHIAKATDDIYRLIPDADYQGLGVIDFKPWRPLWNRNWDSKKNIYRVKSEDLVRQTSPYASKAEVTSKAKEEFEGAARMWMGKTLSLVKTLRPGGFWGFYLFPDCYNSPEEIKLRQGTSYDCTKEVKSDNNRLQWLWEGSTGLYPNIYLTSVFKTLPSSEQFVRARVAETFRVMDGRQSSSIPVYPYVRLRYRDSMECLAKADLISSIQEAAGQGSAGVVIWGASADVNSKENCVSLRDYVTSTFGPFAKEMTSQAADCSRRECSSHGRCVTYYEKASNDEPVKTDRSGLVQEGVQKAVQMTSEPPGSAAQQEQQSHEQVISREYASWFGEKLQYLPGRQGTLCRCYPGWTGERCSEQTN</sequence>
<dbReference type="EC" id="3.2.1.35" evidence="6"/>
<organism evidence="7 8">
    <name type="scientific">Branchiostoma belcheri</name>
    <name type="common">Amphioxus</name>
    <dbReference type="NCBI Taxonomy" id="7741"/>
    <lineage>
        <taxon>Eukaryota</taxon>
        <taxon>Metazoa</taxon>
        <taxon>Chordata</taxon>
        <taxon>Cephalochordata</taxon>
        <taxon>Leptocardii</taxon>
        <taxon>Amphioxiformes</taxon>
        <taxon>Branchiostomatidae</taxon>
        <taxon>Branchiostoma</taxon>
    </lineage>
</organism>
<dbReference type="PRINTS" id="PR00846">
    <property type="entry name" value="GLHYDRLASE56"/>
</dbReference>
<evidence type="ECO:0000256" key="1">
    <source>
        <dbReference type="ARBA" id="ARBA00000251"/>
    </source>
</evidence>
<protein>
    <recommendedName>
        <fullName evidence="6">Hyaluronidase</fullName>
        <ecNumber evidence="6">3.2.1.35</ecNumber>
    </recommendedName>
</protein>
<dbReference type="OrthoDB" id="5796153at2759"/>
<accession>A0A6P4Z3H4</accession>
<dbReference type="PANTHER" id="PTHR11769">
    <property type="entry name" value="HYALURONIDASE"/>
    <property type="match status" value="1"/>
</dbReference>
<keyword evidence="3 6" id="KW-0378">Hydrolase</keyword>